<evidence type="ECO:0000313" key="1">
    <source>
        <dbReference type="EMBL" id="KAK4278518.1"/>
    </source>
</evidence>
<comment type="caution">
    <text evidence="1">The sequence shown here is derived from an EMBL/GenBank/DDBJ whole genome shotgun (WGS) entry which is preliminary data.</text>
</comment>
<dbReference type="EMBL" id="JAWXYG010000003">
    <property type="protein sequence ID" value="KAK4278518.1"/>
    <property type="molecule type" value="Genomic_DNA"/>
</dbReference>
<gene>
    <name evidence="1" type="ORF">QN277_016354</name>
</gene>
<sequence>METGTRLEDIFTVSNWKTTEVSNLKPLKRSMKNPESYKGDCSMRKRRLRWATP</sequence>
<accession>A0AAE1MWG7</accession>
<reference evidence="1" key="1">
    <citation type="submission" date="2023-10" db="EMBL/GenBank/DDBJ databases">
        <title>Chromosome-level genome of the transformable northern wattle, Acacia crassicarpa.</title>
        <authorList>
            <person name="Massaro I."/>
            <person name="Sinha N.R."/>
            <person name="Poethig S."/>
            <person name="Leichty A.R."/>
        </authorList>
    </citation>
    <scope>NUCLEOTIDE SEQUENCE</scope>
    <source>
        <strain evidence="1">Acra3RX</strain>
        <tissue evidence="1">Leaf</tissue>
    </source>
</reference>
<keyword evidence="2" id="KW-1185">Reference proteome</keyword>
<dbReference type="Proteomes" id="UP001293593">
    <property type="component" value="Unassembled WGS sequence"/>
</dbReference>
<dbReference type="AlphaFoldDB" id="A0AAE1MWG7"/>
<protein>
    <submittedName>
        <fullName evidence="1">Uncharacterized protein</fullName>
    </submittedName>
</protein>
<name>A0AAE1MWG7_9FABA</name>
<organism evidence="1 2">
    <name type="scientific">Acacia crassicarpa</name>
    <name type="common">northern wattle</name>
    <dbReference type="NCBI Taxonomy" id="499986"/>
    <lineage>
        <taxon>Eukaryota</taxon>
        <taxon>Viridiplantae</taxon>
        <taxon>Streptophyta</taxon>
        <taxon>Embryophyta</taxon>
        <taxon>Tracheophyta</taxon>
        <taxon>Spermatophyta</taxon>
        <taxon>Magnoliopsida</taxon>
        <taxon>eudicotyledons</taxon>
        <taxon>Gunneridae</taxon>
        <taxon>Pentapetalae</taxon>
        <taxon>rosids</taxon>
        <taxon>fabids</taxon>
        <taxon>Fabales</taxon>
        <taxon>Fabaceae</taxon>
        <taxon>Caesalpinioideae</taxon>
        <taxon>mimosoid clade</taxon>
        <taxon>Acacieae</taxon>
        <taxon>Acacia</taxon>
    </lineage>
</organism>
<evidence type="ECO:0000313" key="2">
    <source>
        <dbReference type="Proteomes" id="UP001293593"/>
    </source>
</evidence>
<proteinExistence type="predicted"/>